<evidence type="ECO:0000313" key="1">
    <source>
        <dbReference type="EMBL" id="NML99635.1"/>
    </source>
</evidence>
<evidence type="ECO:0000313" key="2">
    <source>
        <dbReference type="Proteomes" id="UP000544134"/>
    </source>
</evidence>
<keyword evidence="2" id="KW-1185">Reference proteome</keyword>
<dbReference type="AlphaFoldDB" id="A0A848IG11"/>
<comment type="caution">
    <text evidence="1">The sequence shown here is derived from an EMBL/GenBank/DDBJ whole genome shotgun (WGS) entry which is preliminary data.</text>
</comment>
<name>A0A848IG11_9BURK</name>
<proteinExistence type="predicted"/>
<dbReference type="EMBL" id="JABBGJ010000017">
    <property type="protein sequence ID" value="NML99635.1"/>
    <property type="molecule type" value="Genomic_DNA"/>
</dbReference>
<accession>A0A848IG11</accession>
<dbReference type="Proteomes" id="UP000544134">
    <property type="component" value="Unassembled WGS sequence"/>
</dbReference>
<protein>
    <submittedName>
        <fullName evidence="1">Uncharacterized protein</fullName>
    </submittedName>
</protein>
<reference evidence="1 2" key="1">
    <citation type="submission" date="2020-04" db="EMBL/GenBank/DDBJ databases">
        <title>Paraburkholderia sp. RP-4-7 isolated from soil.</title>
        <authorList>
            <person name="Dahal R.H."/>
        </authorList>
    </citation>
    <scope>NUCLEOTIDE SEQUENCE [LARGE SCALE GENOMIC DNA]</scope>
    <source>
        <strain evidence="1 2">RP-4-7</strain>
    </source>
</reference>
<dbReference type="RefSeq" id="WP_169486610.1">
    <property type="nucleotide sequence ID" value="NZ_JABBGJ010000017.1"/>
</dbReference>
<organism evidence="1 2">
    <name type="scientific">Paraburkholderia polaris</name>
    <dbReference type="NCBI Taxonomy" id="2728848"/>
    <lineage>
        <taxon>Bacteria</taxon>
        <taxon>Pseudomonadati</taxon>
        <taxon>Pseudomonadota</taxon>
        <taxon>Betaproteobacteria</taxon>
        <taxon>Burkholderiales</taxon>
        <taxon>Burkholderiaceae</taxon>
        <taxon>Paraburkholderia</taxon>
    </lineage>
</organism>
<sequence length="70" mass="7561">MNKPDQSLSNLDRAQKLATQLDALLAVTTGEVGESFRILSDSLQNGFLWACSDMAGELANIIGEIGVRHE</sequence>
<gene>
    <name evidence="1" type="ORF">HHL24_17045</name>
</gene>